<keyword evidence="2" id="KW-0143">Chaperone</keyword>
<dbReference type="Pfam" id="PF07683">
    <property type="entry name" value="CobW_C"/>
    <property type="match status" value="1"/>
</dbReference>
<dbReference type="Gene3D" id="3.30.1220.10">
    <property type="entry name" value="CobW-like, C-terminal domain"/>
    <property type="match status" value="1"/>
</dbReference>
<reference evidence="5" key="1">
    <citation type="submission" date="2016-10" db="EMBL/GenBank/DDBJ databases">
        <authorList>
            <person name="Varghese N."/>
            <person name="Submissions S."/>
        </authorList>
    </citation>
    <scope>NUCLEOTIDE SEQUENCE [LARGE SCALE GENOMIC DNA]</scope>
    <source>
        <strain evidence="5">DSM 44260</strain>
    </source>
</reference>
<sequence length="160" mass="17793">MRELAEGTPVVPTEYGRVDPALLFDPVDRPDPVERQLSFEDLVEHEEHLHAGYASVEFGHDTPLHPLRFARFLTERPAGLYRMKGFAWFAGTDEPLGVQTVGSSVWVTQAPDAARRTDLVMIGANLDADAITAELRDCVATDDDTIDPLDLLSITRYQQS</sequence>
<evidence type="ECO:0000256" key="1">
    <source>
        <dbReference type="ARBA" id="ARBA00022741"/>
    </source>
</evidence>
<dbReference type="InterPro" id="IPR036627">
    <property type="entry name" value="CobW-likC_sf"/>
</dbReference>
<dbReference type="SUPFAM" id="SSF90002">
    <property type="entry name" value="Hypothetical protein YjiA, C-terminal domain"/>
    <property type="match status" value="1"/>
</dbReference>
<organism evidence="4 5">
    <name type="scientific">Actinokineospora terrae</name>
    <dbReference type="NCBI Taxonomy" id="155974"/>
    <lineage>
        <taxon>Bacteria</taxon>
        <taxon>Bacillati</taxon>
        <taxon>Actinomycetota</taxon>
        <taxon>Actinomycetes</taxon>
        <taxon>Pseudonocardiales</taxon>
        <taxon>Pseudonocardiaceae</taxon>
        <taxon>Actinokineospora</taxon>
    </lineage>
</organism>
<name>A0A1H9QST7_9PSEU</name>
<gene>
    <name evidence="4" type="ORF">SAMN04487818_104420</name>
</gene>
<dbReference type="SMART" id="SM00833">
    <property type="entry name" value="CobW_C"/>
    <property type="match status" value="1"/>
</dbReference>
<accession>A0A1H9QST7</accession>
<feature type="domain" description="CobW C-terminal" evidence="3">
    <location>
        <begin position="53"/>
        <end position="139"/>
    </location>
</feature>
<dbReference type="InterPro" id="IPR011629">
    <property type="entry name" value="CobW-like_C"/>
</dbReference>
<evidence type="ECO:0000259" key="3">
    <source>
        <dbReference type="SMART" id="SM00833"/>
    </source>
</evidence>
<evidence type="ECO:0000313" key="4">
    <source>
        <dbReference type="EMBL" id="SER63534.1"/>
    </source>
</evidence>
<evidence type="ECO:0000313" key="5">
    <source>
        <dbReference type="Proteomes" id="UP000199051"/>
    </source>
</evidence>
<dbReference type="Proteomes" id="UP000199051">
    <property type="component" value="Unassembled WGS sequence"/>
</dbReference>
<dbReference type="AlphaFoldDB" id="A0A1H9QST7"/>
<dbReference type="STRING" id="155974.SAMN04487818_104420"/>
<keyword evidence="1" id="KW-0547">Nucleotide-binding</keyword>
<dbReference type="GO" id="GO:0000166">
    <property type="term" value="F:nucleotide binding"/>
    <property type="evidence" value="ECO:0007669"/>
    <property type="project" value="UniProtKB-KW"/>
</dbReference>
<protein>
    <submittedName>
        <fullName evidence="4">Cobalamin synthesis protein cobW C-terminal domain-containing protein</fullName>
    </submittedName>
</protein>
<dbReference type="EMBL" id="FOGI01000004">
    <property type="protein sequence ID" value="SER63534.1"/>
    <property type="molecule type" value="Genomic_DNA"/>
</dbReference>
<evidence type="ECO:0000256" key="2">
    <source>
        <dbReference type="ARBA" id="ARBA00023186"/>
    </source>
</evidence>
<proteinExistence type="predicted"/>
<keyword evidence="5" id="KW-1185">Reference proteome</keyword>